<dbReference type="Proteomes" id="UP000245207">
    <property type="component" value="Unassembled WGS sequence"/>
</dbReference>
<comment type="caution">
    <text evidence="2">The sequence shown here is derived from an EMBL/GenBank/DDBJ whole genome shotgun (WGS) entry which is preliminary data.</text>
</comment>
<dbReference type="PROSITE" id="PS50297">
    <property type="entry name" value="ANK_REP_REGION"/>
    <property type="match status" value="1"/>
</dbReference>
<dbReference type="Pfam" id="PF00023">
    <property type="entry name" value="Ank"/>
    <property type="match status" value="1"/>
</dbReference>
<name>A0A2U1NM28_ARTAN</name>
<dbReference type="STRING" id="35608.A0A2U1NM28"/>
<feature type="repeat" description="ANK" evidence="1">
    <location>
        <begin position="29"/>
        <end position="54"/>
    </location>
</feature>
<evidence type="ECO:0000256" key="1">
    <source>
        <dbReference type="PROSITE-ProRule" id="PRU00023"/>
    </source>
</evidence>
<keyword evidence="1" id="KW-0040">ANK repeat</keyword>
<dbReference type="EMBL" id="PKPP01002547">
    <property type="protein sequence ID" value="PWA74559.1"/>
    <property type="molecule type" value="Genomic_DNA"/>
</dbReference>
<gene>
    <name evidence="2" type="ORF">CTI12_AA250330</name>
</gene>
<dbReference type="OrthoDB" id="194358at2759"/>
<reference evidence="2 3" key="1">
    <citation type="journal article" date="2018" name="Mol. Plant">
        <title>The genome of Artemisia annua provides insight into the evolution of Asteraceae family and artemisinin biosynthesis.</title>
        <authorList>
            <person name="Shen Q."/>
            <person name="Zhang L."/>
            <person name="Liao Z."/>
            <person name="Wang S."/>
            <person name="Yan T."/>
            <person name="Shi P."/>
            <person name="Liu M."/>
            <person name="Fu X."/>
            <person name="Pan Q."/>
            <person name="Wang Y."/>
            <person name="Lv Z."/>
            <person name="Lu X."/>
            <person name="Zhang F."/>
            <person name="Jiang W."/>
            <person name="Ma Y."/>
            <person name="Chen M."/>
            <person name="Hao X."/>
            <person name="Li L."/>
            <person name="Tang Y."/>
            <person name="Lv G."/>
            <person name="Zhou Y."/>
            <person name="Sun X."/>
            <person name="Brodelius P.E."/>
            <person name="Rose J.K.C."/>
            <person name="Tang K."/>
        </authorList>
    </citation>
    <scope>NUCLEOTIDE SEQUENCE [LARGE SCALE GENOMIC DNA]</scope>
    <source>
        <strain evidence="3">cv. Huhao1</strain>
        <tissue evidence="2">Leaf</tissue>
    </source>
</reference>
<dbReference type="AlphaFoldDB" id="A0A2U1NM28"/>
<evidence type="ECO:0000313" key="2">
    <source>
        <dbReference type="EMBL" id="PWA74559.1"/>
    </source>
</evidence>
<accession>A0A2U1NM28</accession>
<organism evidence="2 3">
    <name type="scientific">Artemisia annua</name>
    <name type="common">Sweet wormwood</name>
    <dbReference type="NCBI Taxonomy" id="35608"/>
    <lineage>
        <taxon>Eukaryota</taxon>
        <taxon>Viridiplantae</taxon>
        <taxon>Streptophyta</taxon>
        <taxon>Embryophyta</taxon>
        <taxon>Tracheophyta</taxon>
        <taxon>Spermatophyta</taxon>
        <taxon>Magnoliopsida</taxon>
        <taxon>eudicotyledons</taxon>
        <taxon>Gunneridae</taxon>
        <taxon>Pentapetalae</taxon>
        <taxon>asterids</taxon>
        <taxon>campanulids</taxon>
        <taxon>Asterales</taxon>
        <taxon>Asteraceae</taxon>
        <taxon>Asteroideae</taxon>
        <taxon>Anthemideae</taxon>
        <taxon>Artemisiinae</taxon>
        <taxon>Artemisia</taxon>
    </lineage>
</organism>
<sequence length="101" mass="11082">MGDMSVKSSSAVAGTSEGHGHGYGIEEFDGCTLLHLACETADVGMIELLLQYGAIIMELELYFDLYHLNSICRRGLAEELGAEGLMMDAFDKLRKNLRSHI</sequence>
<dbReference type="SUPFAM" id="SSF48403">
    <property type="entry name" value="Ankyrin repeat"/>
    <property type="match status" value="1"/>
</dbReference>
<dbReference type="PROSITE" id="PS50088">
    <property type="entry name" value="ANK_REPEAT"/>
    <property type="match status" value="1"/>
</dbReference>
<proteinExistence type="predicted"/>
<protein>
    <submittedName>
        <fullName evidence="2">ADP-ribosylation factor GTPase-activating protein AGD3</fullName>
    </submittedName>
</protein>
<keyword evidence="3" id="KW-1185">Reference proteome</keyword>
<dbReference type="SMART" id="SM00248">
    <property type="entry name" value="ANK"/>
    <property type="match status" value="1"/>
</dbReference>
<dbReference type="InterPro" id="IPR002110">
    <property type="entry name" value="Ankyrin_rpt"/>
</dbReference>
<dbReference type="InterPro" id="IPR036770">
    <property type="entry name" value="Ankyrin_rpt-contain_sf"/>
</dbReference>
<evidence type="ECO:0000313" key="3">
    <source>
        <dbReference type="Proteomes" id="UP000245207"/>
    </source>
</evidence>
<dbReference type="Gene3D" id="1.25.40.20">
    <property type="entry name" value="Ankyrin repeat-containing domain"/>
    <property type="match status" value="1"/>
</dbReference>